<evidence type="ECO:0000259" key="3">
    <source>
        <dbReference type="Pfam" id="PF16537"/>
    </source>
</evidence>
<organism evidence="4 5">
    <name type="scientific">Gilvimarinus japonicus</name>
    <dbReference type="NCBI Taxonomy" id="1796469"/>
    <lineage>
        <taxon>Bacteria</taxon>
        <taxon>Pseudomonadati</taxon>
        <taxon>Pseudomonadota</taxon>
        <taxon>Gammaproteobacteria</taxon>
        <taxon>Cellvibrionales</taxon>
        <taxon>Cellvibrionaceae</taxon>
        <taxon>Gilvimarinus</taxon>
    </lineage>
</organism>
<protein>
    <submittedName>
        <fullName evidence="4">General secretion pathway protein GspB</fullName>
    </submittedName>
</protein>
<dbReference type="Pfam" id="PF16537">
    <property type="entry name" value="T2SSB"/>
    <property type="match status" value="1"/>
</dbReference>
<dbReference type="EMBL" id="JBHRTL010000006">
    <property type="protein sequence ID" value="MFC3155405.1"/>
    <property type="molecule type" value="Genomic_DNA"/>
</dbReference>
<keyword evidence="2" id="KW-1133">Transmembrane helix</keyword>
<feature type="transmembrane region" description="Helical" evidence="2">
    <location>
        <begin position="39"/>
        <end position="62"/>
    </location>
</feature>
<keyword evidence="2" id="KW-0472">Membrane</keyword>
<dbReference type="InterPro" id="IPR032389">
    <property type="entry name" value="GspB_C"/>
</dbReference>
<evidence type="ECO:0000313" key="5">
    <source>
        <dbReference type="Proteomes" id="UP001595548"/>
    </source>
</evidence>
<evidence type="ECO:0000256" key="2">
    <source>
        <dbReference type="SAM" id="Phobius"/>
    </source>
</evidence>
<reference evidence="5" key="1">
    <citation type="journal article" date="2019" name="Int. J. Syst. Evol. Microbiol.">
        <title>The Global Catalogue of Microorganisms (GCM) 10K type strain sequencing project: providing services to taxonomists for standard genome sequencing and annotation.</title>
        <authorList>
            <consortium name="The Broad Institute Genomics Platform"/>
            <consortium name="The Broad Institute Genome Sequencing Center for Infectious Disease"/>
            <person name="Wu L."/>
            <person name="Ma J."/>
        </authorList>
    </citation>
    <scope>NUCLEOTIDE SEQUENCE [LARGE SCALE GENOMIC DNA]</scope>
    <source>
        <strain evidence="5">KCTC 52141</strain>
    </source>
</reference>
<sequence length="304" mass="31649">MSLILDALRKADRERQQQQNGVPGLDAAHARAEVPPRRLWPWLVAIAVVVLGLLAAVIWLALERHQAAPVVVQAPEPVSSITKPSAPAQATAANAPTITSASADSLSLEVAPGELDGKAASSVASGSTAAPASKRMAQTAAGQASSDTTQMNTQDNLDKPAVDAEVARLYSAPPPDESPETVAPRPAVAPVKVPATASAITDSAATRPAPDDAALRSSLLAAHPNVGTIRDLPLAVQNAIPTLMYAAHEYRQGGASEVTINNQSLREGQTLGDLEVEMIAEDGVILRKGDHQFKLTAMSSWVNM</sequence>
<name>A0ABV7HTI1_9GAMM</name>
<keyword evidence="2" id="KW-0812">Transmembrane</keyword>
<keyword evidence="5" id="KW-1185">Reference proteome</keyword>
<feature type="domain" description="Type II secretion system protein GspB C-terminal" evidence="3">
    <location>
        <begin position="240"/>
        <end position="297"/>
    </location>
</feature>
<feature type="compositionally biased region" description="Polar residues" evidence="1">
    <location>
        <begin position="140"/>
        <end position="155"/>
    </location>
</feature>
<feature type="compositionally biased region" description="Low complexity" evidence="1">
    <location>
        <begin position="119"/>
        <end position="133"/>
    </location>
</feature>
<dbReference type="RefSeq" id="WP_382416087.1">
    <property type="nucleotide sequence ID" value="NZ_AP031500.1"/>
</dbReference>
<feature type="region of interest" description="Disordered" evidence="1">
    <location>
        <begin position="118"/>
        <end position="155"/>
    </location>
</feature>
<evidence type="ECO:0000256" key="1">
    <source>
        <dbReference type="SAM" id="MobiDB-lite"/>
    </source>
</evidence>
<proteinExistence type="predicted"/>
<evidence type="ECO:0000313" key="4">
    <source>
        <dbReference type="EMBL" id="MFC3155405.1"/>
    </source>
</evidence>
<accession>A0ABV7HTI1</accession>
<dbReference type="Proteomes" id="UP001595548">
    <property type="component" value="Unassembled WGS sequence"/>
</dbReference>
<gene>
    <name evidence="4" type="ORF">ACFOEB_09365</name>
</gene>
<comment type="caution">
    <text evidence="4">The sequence shown here is derived from an EMBL/GenBank/DDBJ whole genome shotgun (WGS) entry which is preliminary data.</text>
</comment>